<evidence type="ECO:0000313" key="2">
    <source>
        <dbReference type="EMBL" id="MFC7061422.1"/>
    </source>
</evidence>
<name>A0ABW2EGR7_9BACI</name>
<comment type="caution">
    <text evidence="2">The sequence shown here is derived from an EMBL/GenBank/DDBJ whole genome shotgun (WGS) entry which is preliminary data.</text>
</comment>
<dbReference type="RefSeq" id="WP_204711037.1">
    <property type="nucleotide sequence ID" value="NZ_JBHSZV010000013.1"/>
</dbReference>
<dbReference type="InterPro" id="IPR002725">
    <property type="entry name" value="YgjP-like_metallopeptidase"/>
</dbReference>
<protein>
    <submittedName>
        <fullName evidence="2">YgjP-like metallopeptidase domain-containing protein</fullName>
    </submittedName>
</protein>
<organism evidence="2 3">
    <name type="scientific">Halobacillus seohaensis</name>
    <dbReference type="NCBI Taxonomy" id="447421"/>
    <lineage>
        <taxon>Bacteria</taxon>
        <taxon>Bacillati</taxon>
        <taxon>Bacillota</taxon>
        <taxon>Bacilli</taxon>
        <taxon>Bacillales</taxon>
        <taxon>Bacillaceae</taxon>
        <taxon>Halobacillus</taxon>
    </lineage>
</organism>
<gene>
    <name evidence="2" type="ORF">ACFQIC_06055</name>
</gene>
<accession>A0ABW2EGR7</accession>
<evidence type="ECO:0000313" key="3">
    <source>
        <dbReference type="Proteomes" id="UP001596410"/>
    </source>
</evidence>
<feature type="domain" description="YgjP-like metallopeptidase" evidence="1">
    <location>
        <begin position="25"/>
        <end position="175"/>
    </location>
</feature>
<sequence>MPILEIGQDKINYQLKREDDIYFVKIYLDDLNGICVTAPSKKQDENVEAFIVKKKKWIKEKWIKIHDDLYQTVQIETGARVSYLGRKYKLITENSTEQETYFTFQKGKFFFTYPSSLSNEEIKNELNKQRDQWLQQKASEKFKQLHSNDIQSEDDHYRLGFKKEDGILLNWRLIQRSKPEIQSTIDDLIEEKTF</sequence>
<keyword evidence="3" id="KW-1185">Reference proteome</keyword>
<proteinExistence type="predicted"/>
<dbReference type="Pfam" id="PF01863">
    <property type="entry name" value="YgjP-like"/>
    <property type="match status" value="1"/>
</dbReference>
<evidence type="ECO:0000259" key="1">
    <source>
        <dbReference type="Pfam" id="PF01863"/>
    </source>
</evidence>
<reference evidence="3" key="1">
    <citation type="journal article" date="2019" name="Int. J. Syst. Evol. Microbiol.">
        <title>The Global Catalogue of Microorganisms (GCM) 10K type strain sequencing project: providing services to taxonomists for standard genome sequencing and annotation.</title>
        <authorList>
            <consortium name="The Broad Institute Genomics Platform"/>
            <consortium name="The Broad Institute Genome Sequencing Center for Infectious Disease"/>
            <person name="Wu L."/>
            <person name="Ma J."/>
        </authorList>
    </citation>
    <scope>NUCLEOTIDE SEQUENCE [LARGE SCALE GENOMIC DNA]</scope>
    <source>
        <strain evidence="3">CGMCC 4.1621</strain>
    </source>
</reference>
<dbReference type="Proteomes" id="UP001596410">
    <property type="component" value="Unassembled WGS sequence"/>
</dbReference>
<dbReference type="EMBL" id="JBHSZV010000013">
    <property type="protein sequence ID" value="MFC7061422.1"/>
    <property type="molecule type" value="Genomic_DNA"/>
</dbReference>